<proteinExistence type="predicted"/>
<organism evidence="1 2">
    <name type="scientific">Parvicella tangerina</name>
    <dbReference type="NCBI Taxonomy" id="2829795"/>
    <lineage>
        <taxon>Bacteria</taxon>
        <taxon>Pseudomonadati</taxon>
        <taxon>Bacteroidota</taxon>
        <taxon>Flavobacteriia</taxon>
        <taxon>Flavobacteriales</taxon>
        <taxon>Parvicellaceae</taxon>
        <taxon>Parvicella</taxon>
    </lineage>
</organism>
<accession>A0A916JML5</accession>
<dbReference type="Proteomes" id="UP000683507">
    <property type="component" value="Chromosome"/>
</dbReference>
<dbReference type="PROSITE" id="PS51257">
    <property type="entry name" value="PROKAR_LIPOPROTEIN"/>
    <property type="match status" value="1"/>
</dbReference>
<dbReference type="AlphaFoldDB" id="A0A916JML5"/>
<dbReference type="EMBL" id="OU015584">
    <property type="protein sequence ID" value="CAG5081166.1"/>
    <property type="molecule type" value="Genomic_DNA"/>
</dbReference>
<gene>
    <name evidence="1" type="ORF">CRYO30217_01553</name>
</gene>
<evidence type="ECO:0000313" key="1">
    <source>
        <dbReference type="EMBL" id="CAG5081166.1"/>
    </source>
</evidence>
<protein>
    <recommendedName>
        <fullName evidence="3">Lipoprotein</fullName>
    </recommendedName>
</protein>
<keyword evidence="2" id="KW-1185">Reference proteome</keyword>
<evidence type="ECO:0008006" key="3">
    <source>
        <dbReference type="Google" id="ProtNLM"/>
    </source>
</evidence>
<name>A0A916JML5_9FLAO</name>
<dbReference type="KEGG" id="ptan:CRYO30217_01553"/>
<evidence type="ECO:0000313" key="2">
    <source>
        <dbReference type="Proteomes" id="UP000683507"/>
    </source>
</evidence>
<reference evidence="1" key="1">
    <citation type="submission" date="2021-04" db="EMBL/GenBank/DDBJ databases">
        <authorList>
            <person name="Rodrigo-Torres L."/>
            <person name="Arahal R. D."/>
            <person name="Lucena T."/>
        </authorList>
    </citation>
    <scope>NUCLEOTIDE SEQUENCE</scope>
    <source>
        <strain evidence="1">AS29M-1</strain>
    </source>
</reference>
<dbReference type="RefSeq" id="WP_258541754.1">
    <property type="nucleotide sequence ID" value="NZ_OU015584.1"/>
</dbReference>
<sequence length="297" mass="33242">MKLNAKLFVGILSSSLLFVGCSEDTPGPNPNGTVVKDSTTIDRTEKIENIFFNIPSPIETISILKNAGATYEWNLPLDPMQVDEFTSSLEKAIAMGIYGADLNYASVFGIDNDMYMFLSCAEKLGKEIGVGQVFTEEVTHRIEDNVENKDSMQVIISETFWSMDSQLHEEGRESVSALVIAGGWIEGVYLATQLAVLNPDNEEIKSRIAEQKYSVENLVKLLETYDDSSEEFLEITMMFKDLEELFQQIEEEKTTPAESVDEDGMPIIGQQITLTMSNELLKEITQLVSEIRVDFTN</sequence>